<dbReference type="Proteomes" id="UP000027337">
    <property type="component" value="Unassembled WGS sequence"/>
</dbReference>
<dbReference type="eggNOG" id="ENOG5032V3E">
    <property type="taxonomic scope" value="Bacteria"/>
</dbReference>
<evidence type="ECO:0000256" key="1">
    <source>
        <dbReference type="SAM" id="SignalP"/>
    </source>
</evidence>
<keyword evidence="1" id="KW-0732">Signal</keyword>
<evidence type="ECO:0000313" key="2">
    <source>
        <dbReference type="EMBL" id="KAJ04563.1"/>
    </source>
</evidence>
<feature type="signal peptide" evidence="1">
    <location>
        <begin position="1"/>
        <end position="16"/>
    </location>
</feature>
<gene>
    <name evidence="2" type="ORF">PM02_03760</name>
</gene>
<comment type="caution">
    <text evidence="2">The sequence shown here is derived from an EMBL/GenBank/DDBJ whole genome shotgun (WGS) entry which is preliminary data.</text>
</comment>
<name>A0A061SWT8_9RHOB</name>
<dbReference type="RefSeq" id="WP_037905295.1">
    <property type="nucleotide sequence ID" value="NZ_JAFBPZ010000001.1"/>
</dbReference>
<proteinExistence type="predicted"/>
<evidence type="ECO:0008006" key="4">
    <source>
        <dbReference type="Google" id="ProtNLM"/>
    </source>
</evidence>
<feature type="chain" id="PRO_5001606839" description="Secreted protein" evidence="1">
    <location>
        <begin position="17"/>
        <end position="115"/>
    </location>
</feature>
<organism evidence="2 3">
    <name type="scientific">Sulfitobacter mediterraneus</name>
    <dbReference type="NCBI Taxonomy" id="83219"/>
    <lineage>
        <taxon>Bacteria</taxon>
        <taxon>Pseudomonadati</taxon>
        <taxon>Pseudomonadota</taxon>
        <taxon>Alphaproteobacteria</taxon>
        <taxon>Rhodobacterales</taxon>
        <taxon>Roseobacteraceae</taxon>
        <taxon>Sulfitobacter</taxon>
    </lineage>
</organism>
<dbReference type="STRING" id="83219.PM02_03760"/>
<sequence length="115" mass="12667">MRSILFILCFPVCALADGFALLEGDQPLPRPEVIALTANQSLTFFEGGVSQYSVGGAYSYTYAGGGTAFGRYRIDPDGVICVDFRNGRHRCDQFVRSHGRIVMVTEDGQRFPVRP</sequence>
<dbReference type="EMBL" id="JEMU01000002">
    <property type="protein sequence ID" value="KAJ04563.1"/>
    <property type="molecule type" value="Genomic_DNA"/>
</dbReference>
<evidence type="ECO:0000313" key="3">
    <source>
        <dbReference type="Proteomes" id="UP000027337"/>
    </source>
</evidence>
<accession>A0A061SWT8</accession>
<keyword evidence="3" id="KW-1185">Reference proteome</keyword>
<dbReference type="AlphaFoldDB" id="A0A061SWT8"/>
<reference evidence="2 3" key="1">
    <citation type="journal article" date="2014" name="Genome Announc.">
        <title>Draft Genome Sequences of Two Isolates of the Roseobacter Group, Sulfitobacter sp. Strains 3SOLIMAR09 and 1FIGIMAR09, from Harbors of Mallorca Island (Mediterranean Sea).</title>
        <authorList>
            <person name="Mas-Llado M."/>
            <person name="Pina-Villalonga J.M."/>
            <person name="Brunet-Galmes I."/>
            <person name="Nogales B."/>
            <person name="Bosch R."/>
        </authorList>
    </citation>
    <scope>NUCLEOTIDE SEQUENCE [LARGE SCALE GENOMIC DNA]</scope>
    <source>
        <strain evidence="2 3">1FIGIMAR09</strain>
    </source>
</reference>
<protein>
    <recommendedName>
        <fullName evidence="4">Secreted protein</fullName>
    </recommendedName>
</protein>